<organism evidence="10 11">
    <name type="scientific">Paenibacillus shirakamiensis</name>
    <dbReference type="NCBI Taxonomy" id="1265935"/>
    <lineage>
        <taxon>Bacteria</taxon>
        <taxon>Bacillati</taxon>
        <taxon>Bacillota</taxon>
        <taxon>Bacilli</taxon>
        <taxon>Bacillales</taxon>
        <taxon>Paenibacillaceae</taxon>
        <taxon>Paenibacillus</taxon>
    </lineage>
</organism>
<evidence type="ECO:0000256" key="2">
    <source>
        <dbReference type="ARBA" id="ARBA00022475"/>
    </source>
</evidence>
<keyword evidence="7" id="KW-0812">Transmembrane</keyword>
<keyword evidence="11" id="KW-1185">Reference proteome</keyword>
<evidence type="ECO:0000256" key="3">
    <source>
        <dbReference type="ARBA" id="ARBA00023136"/>
    </source>
</evidence>
<protein>
    <submittedName>
        <fullName evidence="10">Methyl-accepting chemotaxis protein</fullName>
    </submittedName>
</protein>
<proteinExistence type="inferred from homology"/>
<evidence type="ECO:0000256" key="6">
    <source>
        <dbReference type="PROSITE-ProRule" id="PRU00284"/>
    </source>
</evidence>
<dbReference type="Pfam" id="PF00672">
    <property type="entry name" value="HAMP"/>
    <property type="match status" value="1"/>
</dbReference>
<dbReference type="InterPro" id="IPR004090">
    <property type="entry name" value="Chemotax_Me-accpt_rcpt"/>
</dbReference>
<dbReference type="SMART" id="SM00283">
    <property type="entry name" value="MA"/>
    <property type="match status" value="1"/>
</dbReference>
<comment type="caution">
    <text evidence="10">The sequence shown here is derived from an EMBL/GenBank/DDBJ whole genome shotgun (WGS) entry which is preliminary data.</text>
</comment>
<dbReference type="EMBL" id="JAGGLD010000003">
    <property type="protein sequence ID" value="MBP2001354.1"/>
    <property type="molecule type" value="Genomic_DNA"/>
</dbReference>
<dbReference type="Gene3D" id="1.10.287.950">
    <property type="entry name" value="Methyl-accepting chemotaxis protein"/>
    <property type="match status" value="1"/>
</dbReference>
<dbReference type="SMART" id="SM00304">
    <property type="entry name" value="HAMP"/>
    <property type="match status" value="1"/>
</dbReference>
<keyword evidence="3 7" id="KW-0472">Membrane</keyword>
<evidence type="ECO:0000259" key="8">
    <source>
        <dbReference type="PROSITE" id="PS50111"/>
    </source>
</evidence>
<evidence type="ECO:0000313" key="11">
    <source>
        <dbReference type="Proteomes" id="UP001519288"/>
    </source>
</evidence>
<feature type="domain" description="HAMP" evidence="9">
    <location>
        <begin position="213"/>
        <end position="265"/>
    </location>
</feature>
<name>A0ABS4JI04_9BACL</name>
<keyword evidence="7" id="KW-1133">Transmembrane helix</keyword>
<accession>A0ABS4JI04</accession>
<comment type="similarity">
    <text evidence="5">Belongs to the methyl-accepting chemotaxis (MCP) protein family.</text>
</comment>
<dbReference type="Pfam" id="PF00015">
    <property type="entry name" value="MCPsignal"/>
    <property type="match status" value="1"/>
</dbReference>
<dbReference type="Proteomes" id="UP001519288">
    <property type="component" value="Unassembled WGS sequence"/>
</dbReference>
<dbReference type="PROSITE" id="PS50111">
    <property type="entry name" value="CHEMOTAXIS_TRANSDUC_2"/>
    <property type="match status" value="1"/>
</dbReference>
<dbReference type="RefSeq" id="WP_209862492.1">
    <property type="nucleotide sequence ID" value="NZ_JAGGLD010000003.1"/>
</dbReference>
<evidence type="ECO:0000256" key="7">
    <source>
        <dbReference type="SAM" id="Phobius"/>
    </source>
</evidence>
<dbReference type="InterPro" id="IPR003660">
    <property type="entry name" value="HAMP_dom"/>
</dbReference>
<dbReference type="PROSITE" id="PS50885">
    <property type="entry name" value="HAMP"/>
    <property type="match status" value="1"/>
</dbReference>
<dbReference type="PANTHER" id="PTHR32089:SF112">
    <property type="entry name" value="LYSOZYME-LIKE PROTEIN-RELATED"/>
    <property type="match status" value="1"/>
</dbReference>
<feature type="transmembrane region" description="Helical" evidence="7">
    <location>
        <begin position="192"/>
        <end position="212"/>
    </location>
</feature>
<dbReference type="SUPFAM" id="SSF58104">
    <property type="entry name" value="Methyl-accepting chemotaxis protein (MCP) signaling domain"/>
    <property type="match status" value="1"/>
</dbReference>
<sequence>MKGRVQLFSMKWKLILSFSIIALIFLGVALFQSRSIASVQSSMKQQSIDMEKRIHISNITQLIQELNSLETSLAESSDVEIASSLLTKENRLREELAKVSFDKETQAFIQMGQLKSKTREYFAHIQELTQTIGNAKLDPLTILETIDSLHQQNMVLNQAMIKNNETLYATAAADAEQAQKESFILLNRTQSASLYAAFIVFAFTILMGTLLLRSFLTPLHKLQIAVRTIAEGDLRHRIHSPHHDELGQLSHLFDHMVERVRDMLRSTQSIASNLGDYAQSFRESSSVTAHSNQEIVRTIQEISVGAEHQAGQTEGSSMLIRDLAQEVSDIKEAAITMLNTSQRANQNRLDGASSVQALQEVSEQSRTSISHMHDALQALTTQSEQISKITLSITDISSQTHILSLNAAIESARAGIHGKGFAVIADEVRQLSEQTKQASIHIGTMISSLQHDVAKFQKQMLQTRVDLEEQDHKVADTLSSFESIDQSMQEMDRQIHQIHHKVDQAQAKNAALTVTIHQVASIAQETAAGVEEVNASTSLQDHAIRSIAQQAAEIHDISQQLFREIHVFKIWKDDSTAPQSSKFIPSPNIDNILVE</sequence>
<feature type="domain" description="Methyl-accepting transducer" evidence="8">
    <location>
        <begin position="284"/>
        <end position="534"/>
    </location>
</feature>
<evidence type="ECO:0000256" key="5">
    <source>
        <dbReference type="ARBA" id="ARBA00029447"/>
    </source>
</evidence>
<comment type="subcellular location">
    <subcellularLocation>
        <location evidence="1">Cell membrane</location>
    </subcellularLocation>
</comment>
<evidence type="ECO:0000259" key="9">
    <source>
        <dbReference type="PROSITE" id="PS50885"/>
    </source>
</evidence>
<gene>
    <name evidence="10" type="ORF">J2Z69_002397</name>
</gene>
<evidence type="ECO:0000256" key="1">
    <source>
        <dbReference type="ARBA" id="ARBA00004236"/>
    </source>
</evidence>
<reference evidence="10 11" key="1">
    <citation type="submission" date="2021-03" db="EMBL/GenBank/DDBJ databases">
        <title>Genomic Encyclopedia of Type Strains, Phase IV (KMG-IV): sequencing the most valuable type-strain genomes for metagenomic binning, comparative biology and taxonomic classification.</title>
        <authorList>
            <person name="Goeker M."/>
        </authorList>
    </citation>
    <scope>NUCLEOTIDE SEQUENCE [LARGE SCALE GENOMIC DNA]</scope>
    <source>
        <strain evidence="10 11">DSM 26806</strain>
    </source>
</reference>
<dbReference type="PRINTS" id="PR00260">
    <property type="entry name" value="CHEMTRNSDUCR"/>
</dbReference>
<dbReference type="CDD" id="cd06225">
    <property type="entry name" value="HAMP"/>
    <property type="match status" value="1"/>
</dbReference>
<dbReference type="PANTHER" id="PTHR32089">
    <property type="entry name" value="METHYL-ACCEPTING CHEMOTAXIS PROTEIN MCPB"/>
    <property type="match status" value="1"/>
</dbReference>
<dbReference type="Gene3D" id="6.10.340.10">
    <property type="match status" value="1"/>
</dbReference>
<dbReference type="InterPro" id="IPR004089">
    <property type="entry name" value="MCPsignal_dom"/>
</dbReference>
<keyword evidence="2" id="KW-1003">Cell membrane</keyword>
<evidence type="ECO:0000256" key="4">
    <source>
        <dbReference type="ARBA" id="ARBA00023224"/>
    </source>
</evidence>
<keyword evidence="4 6" id="KW-0807">Transducer</keyword>
<evidence type="ECO:0000313" key="10">
    <source>
        <dbReference type="EMBL" id="MBP2001354.1"/>
    </source>
</evidence>